<proteinExistence type="predicted"/>
<dbReference type="EMBL" id="KV878684">
    <property type="protein sequence ID" value="OJJ71509.1"/>
    <property type="molecule type" value="Genomic_DNA"/>
</dbReference>
<keyword evidence="1" id="KW-0472">Membrane</keyword>
<feature type="transmembrane region" description="Helical" evidence="1">
    <location>
        <begin position="50"/>
        <end position="72"/>
    </location>
</feature>
<dbReference type="GeneID" id="93577368"/>
<organism evidence="2 3">
    <name type="scientific">Aspergillus brasiliensis (strain CBS 101740 / IMI 381727 / IBT 21946)</name>
    <dbReference type="NCBI Taxonomy" id="767769"/>
    <lineage>
        <taxon>Eukaryota</taxon>
        <taxon>Fungi</taxon>
        <taxon>Dikarya</taxon>
        <taxon>Ascomycota</taxon>
        <taxon>Pezizomycotina</taxon>
        <taxon>Eurotiomycetes</taxon>
        <taxon>Eurotiomycetidae</taxon>
        <taxon>Eurotiales</taxon>
        <taxon>Aspergillaceae</taxon>
        <taxon>Aspergillus</taxon>
        <taxon>Aspergillus subgen. Circumdati</taxon>
    </lineage>
</organism>
<evidence type="ECO:0000313" key="3">
    <source>
        <dbReference type="Proteomes" id="UP000184499"/>
    </source>
</evidence>
<dbReference type="AlphaFoldDB" id="A0A1L9UIY1"/>
<reference evidence="3" key="1">
    <citation type="journal article" date="2017" name="Genome Biol.">
        <title>Comparative genomics reveals high biological diversity and specific adaptations in the industrially and medically important fungal genus Aspergillus.</title>
        <authorList>
            <person name="de Vries R.P."/>
            <person name="Riley R."/>
            <person name="Wiebenga A."/>
            <person name="Aguilar-Osorio G."/>
            <person name="Amillis S."/>
            <person name="Uchima C.A."/>
            <person name="Anderluh G."/>
            <person name="Asadollahi M."/>
            <person name="Askin M."/>
            <person name="Barry K."/>
            <person name="Battaglia E."/>
            <person name="Bayram O."/>
            <person name="Benocci T."/>
            <person name="Braus-Stromeyer S.A."/>
            <person name="Caldana C."/>
            <person name="Canovas D."/>
            <person name="Cerqueira G.C."/>
            <person name="Chen F."/>
            <person name="Chen W."/>
            <person name="Choi C."/>
            <person name="Clum A."/>
            <person name="Dos Santos R.A."/>
            <person name="Damasio A.R."/>
            <person name="Diallinas G."/>
            <person name="Emri T."/>
            <person name="Fekete E."/>
            <person name="Flipphi M."/>
            <person name="Freyberg S."/>
            <person name="Gallo A."/>
            <person name="Gournas C."/>
            <person name="Habgood R."/>
            <person name="Hainaut M."/>
            <person name="Harispe M.L."/>
            <person name="Henrissat B."/>
            <person name="Hilden K.S."/>
            <person name="Hope R."/>
            <person name="Hossain A."/>
            <person name="Karabika E."/>
            <person name="Karaffa L."/>
            <person name="Karanyi Z."/>
            <person name="Krasevec N."/>
            <person name="Kuo A."/>
            <person name="Kusch H."/>
            <person name="LaButti K."/>
            <person name="Lagendijk E.L."/>
            <person name="Lapidus A."/>
            <person name="Levasseur A."/>
            <person name="Lindquist E."/>
            <person name="Lipzen A."/>
            <person name="Logrieco A.F."/>
            <person name="MacCabe A."/>
            <person name="Maekelae M.R."/>
            <person name="Malavazi I."/>
            <person name="Melin P."/>
            <person name="Meyer V."/>
            <person name="Mielnichuk N."/>
            <person name="Miskei M."/>
            <person name="Molnar A.P."/>
            <person name="Mule G."/>
            <person name="Ngan C.Y."/>
            <person name="Orejas M."/>
            <person name="Orosz E."/>
            <person name="Ouedraogo J.P."/>
            <person name="Overkamp K.M."/>
            <person name="Park H.-S."/>
            <person name="Perrone G."/>
            <person name="Piumi F."/>
            <person name="Punt P.J."/>
            <person name="Ram A.F."/>
            <person name="Ramon A."/>
            <person name="Rauscher S."/>
            <person name="Record E."/>
            <person name="Riano-Pachon D.M."/>
            <person name="Robert V."/>
            <person name="Roehrig J."/>
            <person name="Ruller R."/>
            <person name="Salamov A."/>
            <person name="Salih N.S."/>
            <person name="Samson R.A."/>
            <person name="Sandor E."/>
            <person name="Sanguinetti M."/>
            <person name="Schuetze T."/>
            <person name="Sepcic K."/>
            <person name="Shelest E."/>
            <person name="Sherlock G."/>
            <person name="Sophianopoulou V."/>
            <person name="Squina F.M."/>
            <person name="Sun H."/>
            <person name="Susca A."/>
            <person name="Todd R.B."/>
            <person name="Tsang A."/>
            <person name="Unkles S.E."/>
            <person name="van de Wiele N."/>
            <person name="van Rossen-Uffink D."/>
            <person name="Oliveira J.V."/>
            <person name="Vesth T.C."/>
            <person name="Visser J."/>
            <person name="Yu J.-H."/>
            <person name="Zhou M."/>
            <person name="Andersen M.R."/>
            <person name="Archer D.B."/>
            <person name="Baker S.E."/>
            <person name="Benoit I."/>
            <person name="Brakhage A.A."/>
            <person name="Braus G.H."/>
            <person name="Fischer R."/>
            <person name="Frisvad J.C."/>
            <person name="Goldman G.H."/>
            <person name="Houbraken J."/>
            <person name="Oakley B."/>
            <person name="Pocsi I."/>
            <person name="Scazzocchio C."/>
            <person name="Seiboth B."/>
            <person name="vanKuyk P.A."/>
            <person name="Wortman J."/>
            <person name="Dyer P.S."/>
            <person name="Grigoriev I.V."/>
        </authorList>
    </citation>
    <scope>NUCLEOTIDE SEQUENCE [LARGE SCALE GENOMIC DNA]</scope>
    <source>
        <strain evidence="3">CBS 101740 / IMI 381727 / IBT 21946</strain>
    </source>
</reference>
<dbReference type="RefSeq" id="XP_067478757.1">
    <property type="nucleotide sequence ID" value="XM_067624880.1"/>
</dbReference>
<keyword evidence="1" id="KW-0812">Transmembrane</keyword>
<evidence type="ECO:0000256" key="1">
    <source>
        <dbReference type="SAM" id="Phobius"/>
    </source>
</evidence>
<evidence type="ECO:0000313" key="2">
    <source>
        <dbReference type="EMBL" id="OJJ71509.1"/>
    </source>
</evidence>
<protein>
    <submittedName>
        <fullName evidence="2">Uncharacterized protein</fullName>
    </submittedName>
</protein>
<name>A0A1L9UIY1_ASPBC</name>
<accession>A0A1L9UIY1</accession>
<keyword evidence="3" id="KW-1185">Reference proteome</keyword>
<dbReference type="Proteomes" id="UP000184499">
    <property type="component" value="Unassembled WGS sequence"/>
</dbReference>
<keyword evidence="1" id="KW-1133">Transmembrane helix</keyword>
<sequence length="76" mass="8343">MTQRIFAPDMNGLGAATDRYIDTTVKRMAMPNILCTGEDCMPKRDVSFSLLVVLTVSVNFMVTIGAAIMMLFHVNG</sequence>
<dbReference type="VEuPathDB" id="FungiDB:ASPBRDRAFT_42845"/>
<gene>
    <name evidence="2" type="ORF">ASPBRDRAFT_42845</name>
</gene>